<dbReference type="PANTHER" id="PTHR35037:SF2">
    <property type="match status" value="1"/>
</dbReference>
<dbReference type="InterPro" id="IPR011050">
    <property type="entry name" value="Pectin_lyase_fold/virulence"/>
</dbReference>
<proteinExistence type="predicted"/>
<dbReference type="CDD" id="cd01344">
    <property type="entry name" value="PL2_Passenger_AT"/>
    <property type="match status" value="1"/>
</dbReference>
<name>A0A433SBR0_9BURK</name>
<dbReference type="Pfam" id="PF03797">
    <property type="entry name" value="Autotransporter"/>
    <property type="match status" value="1"/>
</dbReference>
<evidence type="ECO:0000313" key="3">
    <source>
        <dbReference type="EMBL" id="RUS66181.1"/>
    </source>
</evidence>
<dbReference type="Gene3D" id="2.160.20.20">
    <property type="match status" value="1"/>
</dbReference>
<dbReference type="NCBIfam" id="TIGR01414">
    <property type="entry name" value="autotrans_barl"/>
    <property type="match status" value="1"/>
</dbReference>
<dbReference type="InterPro" id="IPR043990">
    <property type="entry name" value="AC_1"/>
</dbReference>
<dbReference type="InterPro" id="IPR051551">
    <property type="entry name" value="Autotransporter_adhesion"/>
</dbReference>
<dbReference type="PANTHER" id="PTHR35037">
    <property type="entry name" value="C-TERMINAL REGION OF AIDA-LIKE PROTEIN"/>
    <property type="match status" value="1"/>
</dbReference>
<dbReference type="EMBL" id="PQSP01000006">
    <property type="protein sequence ID" value="RUS66181.1"/>
    <property type="molecule type" value="Genomic_DNA"/>
</dbReference>
<dbReference type="InterPro" id="IPR036709">
    <property type="entry name" value="Autotransporte_beta_dom_sf"/>
</dbReference>
<dbReference type="InterPro" id="IPR006315">
    <property type="entry name" value="OM_autotransptr_brl_dom"/>
</dbReference>
<dbReference type="OrthoDB" id="8613264at2"/>
<feature type="domain" description="Autotransporter" evidence="2">
    <location>
        <begin position="1660"/>
        <end position="1942"/>
    </location>
</feature>
<dbReference type="SUPFAM" id="SSF103515">
    <property type="entry name" value="Autotransporter"/>
    <property type="match status" value="1"/>
</dbReference>
<keyword evidence="1" id="KW-0843">Virulence</keyword>
<keyword evidence="4" id="KW-1185">Reference proteome</keyword>
<dbReference type="InterPro" id="IPR024973">
    <property type="entry name" value="ESPR"/>
</dbReference>
<evidence type="ECO:0000259" key="2">
    <source>
        <dbReference type="PROSITE" id="PS51208"/>
    </source>
</evidence>
<gene>
    <name evidence="3" type="primary">bmaC_2</name>
    <name evidence="3" type="ORF">CUZ56_02260</name>
</gene>
<dbReference type="GO" id="GO:0019867">
    <property type="term" value="C:outer membrane"/>
    <property type="evidence" value="ECO:0007669"/>
    <property type="project" value="InterPro"/>
</dbReference>
<evidence type="ECO:0000256" key="1">
    <source>
        <dbReference type="ARBA" id="ARBA00023026"/>
    </source>
</evidence>
<dbReference type="Gene3D" id="2.40.128.130">
    <property type="entry name" value="Autotransporter beta-domain"/>
    <property type="match status" value="1"/>
</dbReference>
<sequence length="1942" mass="201344">MNSTYRIVWNRALSQFVVASELAKSQTQGGSTTRLILKTRRKEHAPAVAVQKTPSRMWQACLAFLGTFALTAPIQAQTTVNIQNMTPDGSSYGYQYTVPTDGTPLTITGNLNGVIVPGGFASSGSPSSGDLQIQDKFEWTNAPPADVTDYFQKIGTPSQNEVVNVFDPKTGGVLAIPTYDSDALENGGYFKDFSTEQLPVFNPDVDLVNSSIYIGTGLGQVTSAGGQINVDLGDDTKNVREADNTISMSAKQSTLLYADGTAGNDSSIVWQSDNYIDFKVTPVIATEVQGGSAELLQFQDVTTTEYSWVDPNDHSLGVQSTSKTFTISNPTELAAYNNWLQDQFQYWVVSAADGGLALSENQVKSQYRTQLDAAYGDSSTVSWSYKVWDDGAAHDNKATEGIGELHAIHVTGSNASGQIESDARLAVSGSSGGALYAGSGATLVNDGQLDHWRTSIYTNVSQGMVMVDSTGINNGVLNSGLFVDKDGRQDVTNWGSFGMHGAGDSVVVNNGVINQALTTNDYSSPTGVSDGIDSEPLPEDGWVLGRGMWIEGNSQGYNSGSINLVDGRDGSGNSFGDGTAYGVIVTGNGSFTNEDTGQIYIGREAQSSIDEDTADVNMGGGANLSAGVYVETAGNVQNKGDITLGTGVRNAAGILVVDSSGDVSNSGTININGDQAGRVNYGMTVRNSGASGSTIENTGQINVSGKNNVGLHVLSSTADAEVTTTSTGAITVIDGQDPSTGYRNYAVVVEGSLADTYRATANIQSNIILDGQGAIGIYVQNHGTVNVAAQSSPVINNTDQIGYLLSGVGAKANIETITTADNGHARTTLFRVADGAEFDGTNGDSGLPMEMTVTGQDSIAIVGSGSSSVIDTGNATLNVGGENSIGVRIEGGAVGHIDADTVINLTGSGATAGVVDGQKYNVVNQKQGVYYTNLDSSGRITSSADDVVAYVARTYGTITLNSDATVNLQGTDNTGVRIEDYGQLINNADEALYVAHGVGVQATGSNAVIGKLGHVQTDDGTAAVQLLDGAGLVADGSDGIVADGTADGILLDTGAAGLTATDLTVDVRGSGTGVENKAETSLITLTGVTINAHDGAGIRTAVDLNSGNSGNTINVTGAGTGYVLDNYDTSASQLSSSFLFSDGYTVNVGNASGTATGSGVYANTTGAVQTDGVINVLDSTGGSALIARDAQSILNTGEIRSASVAGLAVVDASGSNDKIIQNDYVLEAADATQRVIQSGAGNDLVNLITAGASTVGVINTGAGEDAFRWTAGSFRGAVEFEGTGGNNFALIQQGDLGGVSHIMTPAADGNVLQLSGVSGANAKVGTLPADDLSRGTNIGSGWNVINVLDSSDVRIVGDLQMAGTAPVLQVLSDSVARVGGHDLSSGSLGNQNVYLGDRTSALIGTGTLVFDNVSGSQTYGGVISGDGNVLRDAGGTTVLTNQNLYTGSTTIRSGATLQGGMAFAFSAASNHTVDAGATLDTGGHNQQVADLVNAGTVTLASRSADSYLIANNYVGQNGTMKLSLDGMKQVADKLVIDGGTASGQTTLVVQPINSGGFATTGDGIIVVEALNGAQTTAQTTKDAFNLQREYVLAGAYEYRLYAGDAQGQGENWYLRSEFRPDVPLYSALPNVLRGDTLMMLGTLHQRMGDEVHDGRAGSTLSVDGPRLWTRVLGRSGDIEQHSDVYSRASVSSKGFQGGVDLMTNESWNLGVYAGMLDNKAGVDTSSDFGWIKAGDIKAQSYFFGGYGTYTAENGFYADGVLQVGWHDVKLDPSQDNAFRKASFDAKSITASLEVGRPFTIGDSRAFIEPQAQLIYMHTSIDDSTTGLTTQVSMDTKDAVIGRVGARIVLPTKTSWGDFTPYARFNLWHTFSGSDYVTFTDTLSNRFGSSVSYTSPELALGFTLDITSSLRLYGEIGHQFRAGSGETRIKSMNSGSLGLKFIF</sequence>
<dbReference type="SMART" id="SM00869">
    <property type="entry name" value="Autotransporter"/>
    <property type="match status" value="1"/>
</dbReference>
<dbReference type="RefSeq" id="WP_126980436.1">
    <property type="nucleotide sequence ID" value="NZ_PQSP01000006.1"/>
</dbReference>
<dbReference type="SUPFAM" id="SSF51126">
    <property type="entry name" value="Pectin lyase-like"/>
    <property type="match status" value="1"/>
</dbReference>
<dbReference type="Proteomes" id="UP000286947">
    <property type="component" value="Unassembled WGS sequence"/>
</dbReference>
<dbReference type="PROSITE" id="PS51208">
    <property type="entry name" value="AUTOTRANSPORTER"/>
    <property type="match status" value="1"/>
</dbReference>
<dbReference type="Pfam" id="PF18883">
    <property type="entry name" value="AC_1"/>
    <property type="match status" value="1"/>
</dbReference>
<dbReference type="Pfam" id="PF13018">
    <property type="entry name" value="ESPR"/>
    <property type="match status" value="1"/>
</dbReference>
<comment type="caution">
    <text evidence="3">The sequence shown here is derived from an EMBL/GenBank/DDBJ whole genome shotgun (WGS) entry which is preliminary data.</text>
</comment>
<protein>
    <submittedName>
        <fullName evidence="3">Adhesin BmaC autotransporter</fullName>
    </submittedName>
</protein>
<organism evidence="3 4">
    <name type="scientific">Saezia sanguinis</name>
    <dbReference type="NCBI Taxonomy" id="1965230"/>
    <lineage>
        <taxon>Bacteria</taxon>
        <taxon>Pseudomonadati</taxon>
        <taxon>Pseudomonadota</taxon>
        <taxon>Betaproteobacteria</taxon>
        <taxon>Burkholderiales</taxon>
        <taxon>Saeziaceae</taxon>
        <taxon>Saezia</taxon>
    </lineage>
</organism>
<evidence type="ECO:0000313" key="4">
    <source>
        <dbReference type="Proteomes" id="UP000286947"/>
    </source>
</evidence>
<reference evidence="3 4" key="1">
    <citation type="submission" date="2018-01" db="EMBL/GenBank/DDBJ databases">
        <title>Saezia sanguinis gen. nov., sp. nov., in the order Burkholderiales isolated from human blood.</title>
        <authorList>
            <person name="Medina-Pascual M.J."/>
            <person name="Valdezate S."/>
            <person name="Monzon S."/>
            <person name="Cuesta I."/>
            <person name="Carrasco G."/>
            <person name="Villalon P."/>
            <person name="Saez-Nieto J.A."/>
        </authorList>
    </citation>
    <scope>NUCLEOTIDE SEQUENCE [LARGE SCALE GENOMIC DNA]</scope>
    <source>
        <strain evidence="3 4">CNM695-12</strain>
    </source>
</reference>
<accession>A0A433SBR0</accession>
<dbReference type="InterPro" id="IPR012332">
    <property type="entry name" value="Autotransporter_pectin_lyase_C"/>
</dbReference>
<dbReference type="InterPro" id="IPR005546">
    <property type="entry name" value="Autotransporte_beta"/>
</dbReference>